<reference evidence="2" key="2">
    <citation type="submission" date="2020-11" db="EMBL/GenBank/DDBJ databases">
        <authorList>
            <consortium name="DOE Joint Genome Institute"/>
            <person name="Kuo A."/>
            <person name="Miyauchi S."/>
            <person name="Kiss E."/>
            <person name="Drula E."/>
            <person name="Kohler A."/>
            <person name="Sanchez-Garcia M."/>
            <person name="Andreopoulos B."/>
            <person name="Barry K.W."/>
            <person name="Bonito G."/>
            <person name="Buee M."/>
            <person name="Carver A."/>
            <person name="Chen C."/>
            <person name="Cichocki N."/>
            <person name="Clum A."/>
            <person name="Culley D."/>
            <person name="Crous P.W."/>
            <person name="Fauchery L."/>
            <person name="Girlanda M."/>
            <person name="Hayes R."/>
            <person name="Keri Z."/>
            <person name="Labutti K."/>
            <person name="Lipzen A."/>
            <person name="Lombard V."/>
            <person name="Magnuson J."/>
            <person name="Maillard F."/>
            <person name="Morin E."/>
            <person name="Murat C."/>
            <person name="Nolan M."/>
            <person name="Ohm R."/>
            <person name="Pangilinan J."/>
            <person name="Pereira M."/>
            <person name="Perotto S."/>
            <person name="Peter M."/>
            <person name="Riley R."/>
            <person name="Sitrit Y."/>
            <person name="Stielow B."/>
            <person name="Szollosi G."/>
            <person name="Zifcakova L."/>
            <person name="Stursova M."/>
            <person name="Spatafora J.W."/>
            <person name="Tedersoo L."/>
            <person name="Vaario L.-M."/>
            <person name="Yamada A."/>
            <person name="Yan M."/>
            <person name="Wang P."/>
            <person name="Xu J."/>
            <person name="Bruns T."/>
            <person name="Baldrian P."/>
            <person name="Vilgalys R."/>
            <person name="Henrissat B."/>
            <person name="Grigoriev I.V."/>
            <person name="Hibbett D."/>
            <person name="Nagy L.G."/>
            <person name="Martin F.M."/>
        </authorList>
    </citation>
    <scope>NUCLEOTIDE SEQUENCE</scope>
    <source>
        <strain evidence="2">UH-Tt-Lm1</strain>
    </source>
</reference>
<reference evidence="2" key="1">
    <citation type="journal article" date="2020" name="Nat. Commun.">
        <title>Large-scale genome sequencing of mycorrhizal fungi provides insights into the early evolution of symbiotic traits.</title>
        <authorList>
            <person name="Miyauchi S."/>
            <person name="Kiss E."/>
            <person name="Kuo A."/>
            <person name="Drula E."/>
            <person name="Kohler A."/>
            <person name="Sanchez-Garcia M."/>
            <person name="Morin E."/>
            <person name="Andreopoulos B."/>
            <person name="Barry K.W."/>
            <person name="Bonito G."/>
            <person name="Buee M."/>
            <person name="Carver A."/>
            <person name="Chen C."/>
            <person name="Cichocki N."/>
            <person name="Clum A."/>
            <person name="Culley D."/>
            <person name="Crous P.W."/>
            <person name="Fauchery L."/>
            <person name="Girlanda M."/>
            <person name="Hayes R.D."/>
            <person name="Keri Z."/>
            <person name="LaButti K."/>
            <person name="Lipzen A."/>
            <person name="Lombard V."/>
            <person name="Magnuson J."/>
            <person name="Maillard F."/>
            <person name="Murat C."/>
            <person name="Nolan M."/>
            <person name="Ohm R.A."/>
            <person name="Pangilinan J."/>
            <person name="Pereira M.F."/>
            <person name="Perotto S."/>
            <person name="Peter M."/>
            <person name="Pfister S."/>
            <person name="Riley R."/>
            <person name="Sitrit Y."/>
            <person name="Stielow J.B."/>
            <person name="Szollosi G."/>
            <person name="Zifcakova L."/>
            <person name="Stursova M."/>
            <person name="Spatafora J.W."/>
            <person name="Tedersoo L."/>
            <person name="Vaario L.M."/>
            <person name="Yamada A."/>
            <person name="Yan M."/>
            <person name="Wang P."/>
            <person name="Xu J."/>
            <person name="Bruns T."/>
            <person name="Baldrian P."/>
            <person name="Vilgalys R."/>
            <person name="Dunand C."/>
            <person name="Henrissat B."/>
            <person name="Grigoriev I.V."/>
            <person name="Hibbett D."/>
            <person name="Nagy L.G."/>
            <person name="Martin F.M."/>
        </authorList>
    </citation>
    <scope>NUCLEOTIDE SEQUENCE</scope>
    <source>
        <strain evidence="2">UH-Tt-Lm1</strain>
    </source>
</reference>
<sequence length="187" mass="20195">MSVGIRVTAETGKDRGKSGRGKEPRNESYARADKGGKARPPFGRSRAMESGRAGFLFPALGPDEFAGDLLVAVPKAVSRLCREAKPNKEVTRYVVELIENMSETFVVPAKSGCYLNKHSSEVEGYLPKVSDFSNTDTKNSNVTSVLGLISTSDLVLLHTEDEAESGIGVDKKLWGKTSKENLSLGED</sequence>
<evidence type="ECO:0000313" key="2">
    <source>
        <dbReference type="EMBL" id="KAF9782034.1"/>
    </source>
</evidence>
<gene>
    <name evidence="2" type="ORF">BJ322DRAFT_1220099</name>
</gene>
<dbReference type="Proteomes" id="UP000736335">
    <property type="component" value="Unassembled WGS sequence"/>
</dbReference>
<name>A0A9P6H909_9AGAM</name>
<feature type="region of interest" description="Disordered" evidence="1">
    <location>
        <begin position="1"/>
        <end position="46"/>
    </location>
</feature>
<evidence type="ECO:0000256" key="1">
    <source>
        <dbReference type="SAM" id="MobiDB-lite"/>
    </source>
</evidence>
<proteinExistence type="predicted"/>
<comment type="caution">
    <text evidence="2">The sequence shown here is derived from an EMBL/GenBank/DDBJ whole genome shotgun (WGS) entry which is preliminary data.</text>
</comment>
<organism evidence="2 3">
    <name type="scientific">Thelephora terrestris</name>
    <dbReference type="NCBI Taxonomy" id="56493"/>
    <lineage>
        <taxon>Eukaryota</taxon>
        <taxon>Fungi</taxon>
        <taxon>Dikarya</taxon>
        <taxon>Basidiomycota</taxon>
        <taxon>Agaricomycotina</taxon>
        <taxon>Agaricomycetes</taxon>
        <taxon>Thelephorales</taxon>
        <taxon>Thelephoraceae</taxon>
        <taxon>Thelephora</taxon>
    </lineage>
</organism>
<keyword evidence="3" id="KW-1185">Reference proteome</keyword>
<dbReference type="AlphaFoldDB" id="A0A9P6H909"/>
<feature type="compositionally biased region" description="Basic and acidic residues" evidence="1">
    <location>
        <begin position="11"/>
        <end position="36"/>
    </location>
</feature>
<evidence type="ECO:0000313" key="3">
    <source>
        <dbReference type="Proteomes" id="UP000736335"/>
    </source>
</evidence>
<protein>
    <submittedName>
        <fullName evidence="2">Uncharacterized protein</fullName>
    </submittedName>
</protein>
<dbReference type="EMBL" id="WIUZ02000012">
    <property type="protein sequence ID" value="KAF9782034.1"/>
    <property type="molecule type" value="Genomic_DNA"/>
</dbReference>
<accession>A0A9P6H909</accession>